<feature type="non-terminal residue" evidence="3">
    <location>
        <position position="1"/>
    </location>
</feature>
<dbReference type="InterPro" id="IPR050334">
    <property type="entry name" value="Molybdenum_import_ModC"/>
</dbReference>
<proteinExistence type="predicted"/>
<keyword evidence="4" id="KW-1185">Reference proteome</keyword>
<dbReference type="Proteomes" id="UP000428333">
    <property type="component" value="Linkage Group LG11"/>
</dbReference>
<dbReference type="EMBL" id="QEFC01003117">
    <property type="protein sequence ID" value="KAE9449816.1"/>
    <property type="molecule type" value="Genomic_DNA"/>
</dbReference>
<keyword evidence="1" id="KW-0813">Transport</keyword>
<dbReference type="Pfam" id="PF00005">
    <property type="entry name" value="ABC_tran"/>
    <property type="match status" value="1"/>
</dbReference>
<dbReference type="InterPro" id="IPR027417">
    <property type="entry name" value="P-loop_NTPase"/>
</dbReference>
<dbReference type="OrthoDB" id="6500128at2759"/>
<dbReference type="PANTHER" id="PTHR43514:SF4">
    <property type="entry name" value="ABC TRANSPORTER I FAMILY MEMBER 10"/>
    <property type="match status" value="1"/>
</dbReference>
<dbReference type="GO" id="GO:0016887">
    <property type="term" value="F:ATP hydrolysis activity"/>
    <property type="evidence" value="ECO:0007669"/>
    <property type="project" value="InterPro"/>
</dbReference>
<dbReference type="AlphaFoldDB" id="A0A6A4KQB7"/>
<reference evidence="3 4" key="1">
    <citation type="journal article" date="2019" name="Genome Biol. Evol.">
        <title>The Rhododendron genome and chromosomal organization provide insight into shared whole-genome duplications across the heath family (Ericaceae).</title>
        <authorList>
            <person name="Soza V.L."/>
            <person name="Lindsley D."/>
            <person name="Waalkes A."/>
            <person name="Ramage E."/>
            <person name="Patwardhan R.P."/>
            <person name="Burton J.N."/>
            <person name="Adey A."/>
            <person name="Kumar A."/>
            <person name="Qiu R."/>
            <person name="Shendure J."/>
            <person name="Hall B."/>
        </authorList>
    </citation>
    <scope>NUCLEOTIDE SEQUENCE [LARGE SCALE GENOMIC DNA]</scope>
    <source>
        <strain evidence="3">RSF 1966-606</strain>
    </source>
</reference>
<dbReference type="GO" id="GO:0055085">
    <property type="term" value="P:transmembrane transport"/>
    <property type="evidence" value="ECO:0007669"/>
    <property type="project" value="InterPro"/>
</dbReference>
<dbReference type="CDD" id="cd03225">
    <property type="entry name" value="ABC_cobalt_CbiO_domain1"/>
    <property type="match status" value="1"/>
</dbReference>
<dbReference type="GO" id="GO:0016020">
    <property type="term" value="C:membrane"/>
    <property type="evidence" value="ECO:0007669"/>
    <property type="project" value="InterPro"/>
</dbReference>
<organism evidence="3 4">
    <name type="scientific">Rhododendron williamsianum</name>
    <dbReference type="NCBI Taxonomy" id="262921"/>
    <lineage>
        <taxon>Eukaryota</taxon>
        <taxon>Viridiplantae</taxon>
        <taxon>Streptophyta</taxon>
        <taxon>Embryophyta</taxon>
        <taxon>Tracheophyta</taxon>
        <taxon>Spermatophyta</taxon>
        <taxon>Magnoliopsida</taxon>
        <taxon>eudicotyledons</taxon>
        <taxon>Gunneridae</taxon>
        <taxon>Pentapetalae</taxon>
        <taxon>asterids</taxon>
        <taxon>Ericales</taxon>
        <taxon>Ericaceae</taxon>
        <taxon>Ericoideae</taxon>
        <taxon>Rhodoreae</taxon>
        <taxon>Rhododendron</taxon>
    </lineage>
</organism>
<feature type="domain" description="ABC transporter" evidence="2">
    <location>
        <begin position="2"/>
        <end position="106"/>
    </location>
</feature>
<comment type="caution">
    <text evidence="3">The sequence shown here is derived from an EMBL/GenBank/DDBJ whole genome shotgun (WGS) entry which is preliminary data.</text>
</comment>
<dbReference type="Gene3D" id="3.40.50.300">
    <property type="entry name" value="P-loop containing nucleotide triphosphate hydrolases"/>
    <property type="match status" value="1"/>
</dbReference>
<dbReference type="InterPro" id="IPR017871">
    <property type="entry name" value="ABC_transporter-like_CS"/>
</dbReference>
<dbReference type="PROSITE" id="PS00211">
    <property type="entry name" value="ABC_TRANSPORTER_1"/>
    <property type="match status" value="1"/>
</dbReference>
<dbReference type="InterPro" id="IPR015856">
    <property type="entry name" value="ABC_transpr_CbiO/EcfA_su"/>
</dbReference>
<evidence type="ECO:0000259" key="2">
    <source>
        <dbReference type="Pfam" id="PF00005"/>
    </source>
</evidence>
<dbReference type="InterPro" id="IPR003439">
    <property type="entry name" value="ABC_transporter-like_ATP-bd"/>
</dbReference>
<evidence type="ECO:0000313" key="3">
    <source>
        <dbReference type="EMBL" id="KAE9449816.1"/>
    </source>
</evidence>
<accession>A0A6A4KQB7</accession>
<protein>
    <recommendedName>
        <fullName evidence="2">ABC transporter domain-containing protein</fullName>
    </recommendedName>
</protein>
<dbReference type="GO" id="GO:0009941">
    <property type="term" value="C:chloroplast envelope"/>
    <property type="evidence" value="ECO:0007669"/>
    <property type="project" value="TreeGrafter"/>
</dbReference>
<dbReference type="GO" id="GO:0005524">
    <property type="term" value="F:ATP binding"/>
    <property type="evidence" value="ECO:0007669"/>
    <property type="project" value="InterPro"/>
</dbReference>
<gene>
    <name evidence="3" type="ORF">C3L33_18281</name>
</gene>
<evidence type="ECO:0000256" key="1">
    <source>
        <dbReference type="ARBA" id="ARBA00022448"/>
    </source>
</evidence>
<name>A0A6A4KQB7_9ERIC</name>
<evidence type="ECO:0000313" key="4">
    <source>
        <dbReference type="Proteomes" id="UP000428333"/>
    </source>
</evidence>
<dbReference type="SUPFAM" id="SSF52540">
    <property type="entry name" value="P-loop containing nucleoside triphosphate hydrolases"/>
    <property type="match status" value="1"/>
</dbReference>
<dbReference type="PANTHER" id="PTHR43514">
    <property type="entry name" value="ABC TRANSPORTER I FAMILY MEMBER 10"/>
    <property type="match status" value="1"/>
</dbReference>
<sequence>MQILAGLLKPTGGFVYVKKPKSFVFQNPDHQVVMPTVEADVAFGLGKFNLTQDEIKSRVATALDVVGMLEYLQRPVQTLSGGQKQRVAIAGALVEACKVLLLDELTTFLDESDQVLYFKDVNPSVELKCPDPQVSSLCNIVGACKDNAHLFLSFCWDDNAQKSELLKIGVINAVKNSLDNSKDVTALWVTHRLEELEYADGAVYMEDGRVVMHGDALSITRFIGARQRSYIDQINS</sequence>